<dbReference type="Proteomes" id="UP001242995">
    <property type="component" value="Unassembled WGS sequence"/>
</dbReference>
<dbReference type="PANTHER" id="PTHR30146">
    <property type="entry name" value="LACI-RELATED TRANSCRIPTIONAL REPRESSOR"/>
    <property type="match status" value="1"/>
</dbReference>
<dbReference type="GO" id="GO:0003700">
    <property type="term" value="F:DNA-binding transcription factor activity"/>
    <property type="evidence" value="ECO:0007669"/>
    <property type="project" value="TreeGrafter"/>
</dbReference>
<gene>
    <name evidence="6" type="ORF">J2S90_001383</name>
    <name evidence="7" type="ORF">J2S93_000317</name>
</gene>
<dbReference type="Gene3D" id="3.40.50.2300">
    <property type="match status" value="2"/>
</dbReference>
<organism evidence="6 9">
    <name type="scientific">Arthrobacter bambusae</name>
    <dbReference type="NCBI Taxonomy" id="1338426"/>
    <lineage>
        <taxon>Bacteria</taxon>
        <taxon>Bacillati</taxon>
        <taxon>Actinomycetota</taxon>
        <taxon>Actinomycetes</taxon>
        <taxon>Micrococcales</taxon>
        <taxon>Micrococcaceae</taxon>
        <taxon>Arthrobacter</taxon>
    </lineage>
</organism>
<evidence type="ECO:0000259" key="5">
    <source>
        <dbReference type="Pfam" id="PF13377"/>
    </source>
</evidence>
<dbReference type="EMBL" id="JAUSTF010000001">
    <property type="protein sequence ID" value="MDQ0178910.1"/>
    <property type="molecule type" value="Genomic_DNA"/>
</dbReference>
<protein>
    <submittedName>
        <fullName evidence="6">DNA-binding LacI/PurR family transcriptional regulator</fullName>
    </submittedName>
</protein>
<evidence type="ECO:0000313" key="7">
    <source>
        <dbReference type="EMBL" id="MDQ0178910.1"/>
    </source>
</evidence>
<dbReference type="EMBL" id="JAUSRG010000002">
    <property type="protein sequence ID" value="MDP9904437.1"/>
    <property type="molecule type" value="Genomic_DNA"/>
</dbReference>
<dbReference type="InterPro" id="IPR028082">
    <property type="entry name" value="Peripla_BP_I"/>
</dbReference>
<evidence type="ECO:0000256" key="3">
    <source>
        <dbReference type="ARBA" id="ARBA00023163"/>
    </source>
</evidence>
<name>A0AAW8DEX6_9MICC</name>
<evidence type="ECO:0000313" key="9">
    <source>
        <dbReference type="Proteomes" id="UP001242995"/>
    </source>
</evidence>
<feature type="region of interest" description="Disordered" evidence="4">
    <location>
        <begin position="107"/>
        <end position="137"/>
    </location>
</feature>
<dbReference type="InterPro" id="IPR046335">
    <property type="entry name" value="LacI/GalR-like_sensor"/>
</dbReference>
<dbReference type="SUPFAM" id="SSF53822">
    <property type="entry name" value="Periplasmic binding protein-like I"/>
    <property type="match status" value="1"/>
</dbReference>
<reference evidence="6 8" key="1">
    <citation type="submission" date="2023-07" db="EMBL/GenBank/DDBJ databases">
        <title>Sorghum-associated microbial communities from plants grown in Nebraska, USA.</title>
        <authorList>
            <person name="Schachtman D."/>
        </authorList>
    </citation>
    <scope>NUCLEOTIDE SEQUENCE</scope>
    <source>
        <strain evidence="6">DS1006</strain>
        <strain evidence="7 8">DS1016</strain>
    </source>
</reference>
<evidence type="ECO:0000313" key="6">
    <source>
        <dbReference type="EMBL" id="MDP9904437.1"/>
    </source>
</evidence>
<comment type="caution">
    <text evidence="6">The sequence shown here is derived from an EMBL/GenBank/DDBJ whole genome shotgun (WGS) entry which is preliminary data.</text>
</comment>
<keyword evidence="8" id="KW-1185">Reference proteome</keyword>
<dbReference type="Pfam" id="PF13377">
    <property type="entry name" value="Peripla_BP_3"/>
    <property type="match status" value="1"/>
</dbReference>
<accession>A0AAW8DEX6</accession>
<keyword evidence="1" id="KW-0805">Transcription regulation</keyword>
<dbReference type="Proteomes" id="UP001230951">
    <property type="component" value="Unassembled WGS sequence"/>
</dbReference>
<dbReference type="GO" id="GO:0000976">
    <property type="term" value="F:transcription cis-regulatory region binding"/>
    <property type="evidence" value="ECO:0007669"/>
    <property type="project" value="TreeGrafter"/>
</dbReference>
<evidence type="ECO:0000313" key="8">
    <source>
        <dbReference type="Proteomes" id="UP001230951"/>
    </source>
</evidence>
<dbReference type="CDD" id="cd06267">
    <property type="entry name" value="PBP1_LacI_sugar_binding-like"/>
    <property type="match status" value="1"/>
</dbReference>
<evidence type="ECO:0000256" key="2">
    <source>
        <dbReference type="ARBA" id="ARBA00023125"/>
    </source>
</evidence>
<evidence type="ECO:0000256" key="4">
    <source>
        <dbReference type="SAM" id="MobiDB-lite"/>
    </source>
</evidence>
<keyword evidence="3" id="KW-0804">Transcription</keyword>
<dbReference type="AlphaFoldDB" id="A0AAW8DEX6"/>
<feature type="domain" description="Transcriptional regulator LacI/GalR-like sensor" evidence="5">
    <location>
        <begin position="14"/>
        <end position="113"/>
    </location>
</feature>
<evidence type="ECO:0000256" key="1">
    <source>
        <dbReference type="ARBA" id="ARBA00023015"/>
    </source>
</evidence>
<sequence>MDLHVEPRLIGAADWNRDEARDFAVDILGREDRPTAIFAASDMMALGVYDAVRYLGLDIPGDVSVVGFDDVPEATWATPQLTTVRQPIQEMGATAFRMLLRLTNQREGIDPNTDGPRLSSRPGSSHGVRPVRPRNFI</sequence>
<proteinExistence type="predicted"/>
<dbReference type="PANTHER" id="PTHR30146:SF153">
    <property type="entry name" value="LACTOSE OPERON REPRESSOR"/>
    <property type="match status" value="1"/>
</dbReference>
<keyword evidence="2 6" id="KW-0238">DNA-binding</keyword>
<dbReference type="RefSeq" id="WP_306960091.1">
    <property type="nucleotide sequence ID" value="NZ_JAUSRG010000002.1"/>
</dbReference>